<dbReference type="PANTHER" id="PTHR24252:SF28">
    <property type="entry name" value="TRANSMEMBRANE PROTEASE SERINE 11C ISOFORM X1"/>
    <property type="match status" value="1"/>
</dbReference>
<keyword evidence="2 5" id="KW-0378">Hydrolase</keyword>
<reference evidence="7" key="2">
    <citation type="submission" date="2025-09" db="UniProtKB">
        <authorList>
            <consortium name="Ensembl"/>
        </authorList>
    </citation>
    <scope>IDENTIFICATION</scope>
</reference>
<dbReference type="FunFam" id="2.40.10.10:FF:000003">
    <property type="entry name" value="Transmembrane serine protease 3"/>
    <property type="match status" value="1"/>
</dbReference>
<keyword evidence="1 5" id="KW-0645">Protease</keyword>
<evidence type="ECO:0000313" key="7">
    <source>
        <dbReference type="Ensembl" id="ENSCCRP00010121203.1"/>
    </source>
</evidence>
<dbReference type="CDD" id="cd00190">
    <property type="entry name" value="Tryp_SPc"/>
    <property type="match status" value="1"/>
</dbReference>
<dbReference type="SUPFAM" id="SSF50494">
    <property type="entry name" value="Trypsin-like serine proteases"/>
    <property type="match status" value="2"/>
</dbReference>
<dbReference type="InterPro" id="IPR033116">
    <property type="entry name" value="TRYPSIN_SER"/>
</dbReference>
<evidence type="ECO:0000256" key="2">
    <source>
        <dbReference type="ARBA" id="ARBA00022801"/>
    </source>
</evidence>
<feature type="domain" description="Peptidase S1" evidence="6">
    <location>
        <begin position="33"/>
        <end position="292"/>
    </location>
</feature>
<dbReference type="Proteomes" id="UP000694427">
    <property type="component" value="Unplaced"/>
</dbReference>
<dbReference type="GO" id="GO:0006508">
    <property type="term" value="P:proteolysis"/>
    <property type="evidence" value="ECO:0007669"/>
    <property type="project" value="UniProtKB-KW"/>
</dbReference>
<evidence type="ECO:0000256" key="5">
    <source>
        <dbReference type="RuleBase" id="RU363034"/>
    </source>
</evidence>
<dbReference type="Pfam" id="PF00089">
    <property type="entry name" value="Trypsin"/>
    <property type="match status" value="2"/>
</dbReference>
<dbReference type="GO" id="GO:0004252">
    <property type="term" value="F:serine-type endopeptidase activity"/>
    <property type="evidence" value="ECO:0007669"/>
    <property type="project" value="InterPro"/>
</dbReference>
<reference evidence="7" key="1">
    <citation type="submission" date="2025-08" db="UniProtKB">
        <authorList>
            <consortium name="Ensembl"/>
        </authorList>
    </citation>
    <scope>IDENTIFICATION</scope>
</reference>
<organism evidence="7 8">
    <name type="scientific">Cyprinus carpio</name>
    <name type="common">Common carp</name>
    <dbReference type="NCBI Taxonomy" id="7962"/>
    <lineage>
        <taxon>Eukaryota</taxon>
        <taxon>Metazoa</taxon>
        <taxon>Chordata</taxon>
        <taxon>Craniata</taxon>
        <taxon>Vertebrata</taxon>
        <taxon>Euteleostomi</taxon>
        <taxon>Actinopterygii</taxon>
        <taxon>Neopterygii</taxon>
        <taxon>Teleostei</taxon>
        <taxon>Ostariophysi</taxon>
        <taxon>Cypriniformes</taxon>
        <taxon>Cyprinidae</taxon>
        <taxon>Cyprininae</taxon>
        <taxon>Cyprinus</taxon>
    </lineage>
</organism>
<evidence type="ECO:0000256" key="3">
    <source>
        <dbReference type="ARBA" id="ARBA00022825"/>
    </source>
</evidence>
<dbReference type="InterPro" id="IPR001314">
    <property type="entry name" value="Peptidase_S1A"/>
</dbReference>
<dbReference type="PRINTS" id="PR00722">
    <property type="entry name" value="CHYMOTRYPSIN"/>
</dbReference>
<dbReference type="InterPro" id="IPR018114">
    <property type="entry name" value="TRYPSIN_HIS"/>
</dbReference>
<name>A0A8C1RWE7_CYPCA</name>
<protein>
    <submittedName>
        <fullName evidence="7">Transmembrane serine protease 9</fullName>
    </submittedName>
</protein>
<dbReference type="PROSITE" id="PS00134">
    <property type="entry name" value="TRYPSIN_HIS"/>
    <property type="match status" value="1"/>
</dbReference>
<evidence type="ECO:0000256" key="1">
    <source>
        <dbReference type="ARBA" id="ARBA00022670"/>
    </source>
</evidence>
<dbReference type="AlphaFoldDB" id="A0A8C1RWE7"/>
<evidence type="ECO:0000313" key="8">
    <source>
        <dbReference type="Proteomes" id="UP000694427"/>
    </source>
</evidence>
<accession>A0A8C1RWE7</accession>
<dbReference type="InterPro" id="IPR001254">
    <property type="entry name" value="Trypsin_dom"/>
</dbReference>
<evidence type="ECO:0000259" key="6">
    <source>
        <dbReference type="PROSITE" id="PS50240"/>
    </source>
</evidence>
<proteinExistence type="predicted"/>
<keyword evidence="4" id="KW-1015">Disulfide bond</keyword>
<dbReference type="PANTHER" id="PTHR24252">
    <property type="entry name" value="ACROSIN-RELATED"/>
    <property type="match status" value="1"/>
</dbReference>
<evidence type="ECO:0000256" key="4">
    <source>
        <dbReference type="ARBA" id="ARBA00023157"/>
    </source>
</evidence>
<dbReference type="SMART" id="SM00020">
    <property type="entry name" value="Tryp_SPc"/>
    <property type="match status" value="1"/>
</dbReference>
<dbReference type="Ensembl" id="ENSCCRT00010134618.1">
    <property type="protein sequence ID" value="ENSCCRP00010121203.1"/>
    <property type="gene ID" value="ENSCCRG00010052951.1"/>
</dbReference>
<keyword evidence="8" id="KW-1185">Reference proteome</keyword>
<dbReference type="PROSITE" id="PS50240">
    <property type="entry name" value="TRYPSIN_DOM"/>
    <property type="match status" value="1"/>
</dbReference>
<dbReference type="InterPro" id="IPR043504">
    <property type="entry name" value="Peptidase_S1_PA_chymotrypsin"/>
</dbReference>
<dbReference type="PROSITE" id="PS00135">
    <property type="entry name" value="TRYPSIN_SER"/>
    <property type="match status" value="1"/>
</dbReference>
<dbReference type="Gene3D" id="2.40.10.10">
    <property type="entry name" value="Trypsin-like serine proteases"/>
    <property type="match status" value="3"/>
</dbReference>
<dbReference type="InterPro" id="IPR009003">
    <property type="entry name" value="Peptidase_S1_PA"/>
</dbReference>
<sequence length="322" mass="34777">MLNGKPIVVPDYGEISSIILLACGTRPAMANRVVGGENSRHGELPWQVSLRLRGYHTCGASIVNNHWLVSAAHCFETENNPKDWTALVGANLVSGEEEEATIVNIKSLVISPSYDPMTTDSDVTVLKLETPLTFSSYVQPVCIPSSSHIFSAGQNCIVSGWGTLNQYNTGEVPSTLQKAIVKIIDSNVCNRSSVYSGTLTQNMMCAGFLQGKVDSCQGDSGGPLVCEVSPGRFFLAGVVSWGAGCAQINKPGVYSRITKLHCGNRPVIGQERIIDGVTAYRGEWPWVGSLQYQGTHHCGATLIDCKWLLTAAYCFRGYCTFD</sequence>
<keyword evidence="3 5" id="KW-0720">Serine protease</keyword>